<dbReference type="Gene3D" id="3.30.40.10">
    <property type="entry name" value="Zinc/RING finger domain, C3HC4 (zinc finger)"/>
    <property type="match status" value="1"/>
</dbReference>
<keyword evidence="8" id="KW-0862">Zinc</keyword>
<sequence length="789" mass="89578">MSMTGALPAIPEFSTFNVVFNDEFESVDEQALQQAFVESLHEQTRALEQERDTERVARQRAEQSLRVKTAEVDGLWLRVQAGQAAENRDSERIRRLEVSIRNIGEEKKQLERNVEEHVLQIRELEARLKEYQIWSVKAAGEHIAKDAVIAALEAEKKDLARLVGFSEPVVKLQKEKSQLEKRVEVLQAEVVHSRAEGEERTRELEKVRLQNQELGRWVAALNEDVENTAAQMREVEASRVLDASLTPRILVVGKLLLGHARKGVQGSDDAFLQSCLPSSLTSQNLDVELNTNQAKALMENLAVGELIIISCDVCLLPKLAAKPGVARPRLRVDEFTGTSRRTSCCSKAVCRQCFLRALEESSSRDWWTNLGVANWLRCPVSSCEASLNYSFIAGLETLLRQLGGKGTARHLEMYERAEAFRAALARHSPDFSNEALLVASSLQNHLVTICRMHPLFDPMFTNKIPDETGRVPPFNPGRIRTVSVDHNGNNSIDVPLFIRFLRRQETPKSCVVCTDDFFDIHTGSAEEWLELCRGFHGAWMWDVLLSPIKLELECRHTIDFCTTCLRRHLRAQLEQHGRGASGQLSCPSAGCGRKLSYQEIQLYGDPDTFTQYDKYLQLDALSRLPNFRWCLGPGCSNGQLYDDDDDDDDDDGPMDPQMHCNECWFEMCFVHSVPWHAGQSCAQYDSVRAHGDPEFQQTRDWIRDNTKPCPGCSENIQKGEYCFHMTCSRCRYEFCWECLADWKLIAPENTTYKVEAHKRECPFRTNGVAPTQISGPNLQEALTRRRDGR</sequence>
<evidence type="ECO:0000256" key="5">
    <source>
        <dbReference type="ARBA" id="ARBA00022737"/>
    </source>
</evidence>
<evidence type="ECO:0000256" key="6">
    <source>
        <dbReference type="ARBA" id="ARBA00022771"/>
    </source>
</evidence>
<dbReference type="EC" id="2.3.2.31" evidence="2"/>
<dbReference type="EMBL" id="JAUIQD010000004">
    <property type="protein sequence ID" value="KAK3354056.1"/>
    <property type="molecule type" value="Genomic_DNA"/>
</dbReference>
<keyword evidence="7" id="KW-0833">Ubl conjugation pathway</keyword>
<dbReference type="InterPro" id="IPR013083">
    <property type="entry name" value="Znf_RING/FYVE/PHD"/>
</dbReference>
<dbReference type="Proteomes" id="UP001275084">
    <property type="component" value="Unassembled WGS sequence"/>
</dbReference>
<dbReference type="InterPro" id="IPR031127">
    <property type="entry name" value="E3_UB_ligase_RBR"/>
</dbReference>
<reference evidence="11" key="2">
    <citation type="submission" date="2023-06" db="EMBL/GenBank/DDBJ databases">
        <authorList>
            <consortium name="Lawrence Berkeley National Laboratory"/>
            <person name="Haridas S."/>
            <person name="Hensen N."/>
            <person name="Bonometti L."/>
            <person name="Westerberg I."/>
            <person name="Brannstrom I.O."/>
            <person name="Guillou S."/>
            <person name="Cros-Aarteil S."/>
            <person name="Calhoun S."/>
            <person name="Kuo A."/>
            <person name="Mondo S."/>
            <person name="Pangilinan J."/>
            <person name="Riley R."/>
            <person name="Labutti K."/>
            <person name="Andreopoulos B."/>
            <person name="Lipzen A."/>
            <person name="Chen C."/>
            <person name="Yanf M."/>
            <person name="Daum C."/>
            <person name="Ng V."/>
            <person name="Clum A."/>
            <person name="Steindorff A."/>
            <person name="Ohm R."/>
            <person name="Martin F."/>
            <person name="Silar P."/>
            <person name="Natvig D."/>
            <person name="Lalanne C."/>
            <person name="Gautier V."/>
            <person name="Ament-Velasquez S.L."/>
            <person name="Kruys A."/>
            <person name="Hutchinson M.I."/>
            <person name="Powell A.J."/>
            <person name="Barry K."/>
            <person name="Miller A.N."/>
            <person name="Grigoriev I.V."/>
            <person name="Debuchy R."/>
            <person name="Gladieux P."/>
            <person name="Thoren M.H."/>
            <person name="Johannesson H."/>
        </authorList>
    </citation>
    <scope>NUCLEOTIDE SEQUENCE</scope>
    <source>
        <strain evidence="11">CBS 955.72</strain>
    </source>
</reference>
<dbReference type="PANTHER" id="PTHR11685">
    <property type="entry name" value="RBR FAMILY RING FINGER AND IBR DOMAIN-CONTAINING"/>
    <property type="match status" value="1"/>
</dbReference>
<keyword evidence="3" id="KW-0808">Transferase</keyword>
<dbReference type="Pfam" id="PF22191">
    <property type="entry name" value="IBR_1"/>
    <property type="match status" value="1"/>
</dbReference>
<evidence type="ECO:0000256" key="9">
    <source>
        <dbReference type="SAM" id="Coils"/>
    </source>
</evidence>
<dbReference type="SMART" id="SM00184">
    <property type="entry name" value="RING"/>
    <property type="match status" value="3"/>
</dbReference>
<dbReference type="Pfam" id="PF01485">
    <property type="entry name" value="IBR"/>
    <property type="match status" value="1"/>
</dbReference>
<organism evidence="11 12">
    <name type="scientific">Lasiosphaeria hispida</name>
    <dbReference type="NCBI Taxonomy" id="260671"/>
    <lineage>
        <taxon>Eukaryota</taxon>
        <taxon>Fungi</taxon>
        <taxon>Dikarya</taxon>
        <taxon>Ascomycota</taxon>
        <taxon>Pezizomycotina</taxon>
        <taxon>Sordariomycetes</taxon>
        <taxon>Sordariomycetidae</taxon>
        <taxon>Sordariales</taxon>
        <taxon>Lasiosphaeriaceae</taxon>
        <taxon>Lasiosphaeria</taxon>
    </lineage>
</organism>
<evidence type="ECO:0000256" key="1">
    <source>
        <dbReference type="ARBA" id="ARBA00001798"/>
    </source>
</evidence>
<dbReference type="InterPro" id="IPR001841">
    <property type="entry name" value="Znf_RING"/>
</dbReference>
<dbReference type="Gene3D" id="1.20.120.1750">
    <property type="match status" value="1"/>
</dbReference>
<feature type="domain" description="RING-type" evidence="10">
    <location>
        <begin position="532"/>
        <end position="761"/>
    </location>
</feature>
<dbReference type="CDD" id="cd20335">
    <property type="entry name" value="BRcat_RBR"/>
    <property type="match status" value="1"/>
</dbReference>
<evidence type="ECO:0000313" key="12">
    <source>
        <dbReference type="Proteomes" id="UP001275084"/>
    </source>
</evidence>
<keyword evidence="6" id="KW-0863">Zinc-finger</keyword>
<name>A0AAJ0HJV9_9PEZI</name>
<dbReference type="SUPFAM" id="SSF57850">
    <property type="entry name" value="RING/U-box"/>
    <property type="match status" value="3"/>
</dbReference>
<feature type="coiled-coil region" evidence="9">
    <location>
        <begin position="93"/>
        <end position="127"/>
    </location>
</feature>
<dbReference type="GO" id="GO:0008270">
    <property type="term" value="F:zinc ion binding"/>
    <property type="evidence" value="ECO:0007669"/>
    <property type="project" value="UniProtKB-KW"/>
</dbReference>
<feature type="coiled-coil region" evidence="9">
    <location>
        <begin position="169"/>
        <end position="238"/>
    </location>
</feature>
<keyword evidence="9" id="KW-0175">Coiled coil</keyword>
<keyword evidence="4" id="KW-0479">Metal-binding</keyword>
<evidence type="ECO:0000256" key="7">
    <source>
        <dbReference type="ARBA" id="ARBA00022786"/>
    </source>
</evidence>
<comment type="caution">
    <text evidence="11">The sequence shown here is derived from an EMBL/GenBank/DDBJ whole genome shotgun (WGS) entry which is preliminary data.</text>
</comment>
<dbReference type="PROSITE" id="PS51873">
    <property type="entry name" value="TRIAD"/>
    <property type="match status" value="1"/>
</dbReference>
<proteinExistence type="predicted"/>
<evidence type="ECO:0000256" key="3">
    <source>
        <dbReference type="ARBA" id="ARBA00022679"/>
    </source>
</evidence>
<evidence type="ECO:0000313" key="11">
    <source>
        <dbReference type="EMBL" id="KAK3354056.1"/>
    </source>
</evidence>
<evidence type="ECO:0000256" key="2">
    <source>
        <dbReference type="ARBA" id="ARBA00012251"/>
    </source>
</evidence>
<evidence type="ECO:0000256" key="8">
    <source>
        <dbReference type="ARBA" id="ARBA00022833"/>
    </source>
</evidence>
<dbReference type="AlphaFoldDB" id="A0AAJ0HJV9"/>
<evidence type="ECO:0000259" key="10">
    <source>
        <dbReference type="PROSITE" id="PS51873"/>
    </source>
</evidence>
<dbReference type="SMART" id="SM00647">
    <property type="entry name" value="IBR"/>
    <property type="match status" value="2"/>
</dbReference>
<keyword evidence="5" id="KW-0677">Repeat</keyword>
<protein>
    <recommendedName>
        <fullName evidence="2">RBR-type E3 ubiquitin transferase</fullName>
        <ecNumber evidence="2">2.3.2.31</ecNumber>
    </recommendedName>
</protein>
<evidence type="ECO:0000256" key="4">
    <source>
        <dbReference type="ARBA" id="ARBA00022723"/>
    </source>
</evidence>
<dbReference type="GO" id="GO:0016567">
    <property type="term" value="P:protein ubiquitination"/>
    <property type="evidence" value="ECO:0007669"/>
    <property type="project" value="InterPro"/>
</dbReference>
<reference evidence="11" key="1">
    <citation type="journal article" date="2023" name="Mol. Phylogenet. Evol.">
        <title>Genome-scale phylogeny and comparative genomics of the fungal order Sordariales.</title>
        <authorList>
            <person name="Hensen N."/>
            <person name="Bonometti L."/>
            <person name="Westerberg I."/>
            <person name="Brannstrom I.O."/>
            <person name="Guillou S."/>
            <person name="Cros-Aarteil S."/>
            <person name="Calhoun S."/>
            <person name="Haridas S."/>
            <person name="Kuo A."/>
            <person name="Mondo S."/>
            <person name="Pangilinan J."/>
            <person name="Riley R."/>
            <person name="LaButti K."/>
            <person name="Andreopoulos B."/>
            <person name="Lipzen A."/>
            <person name="Chen C."/>
            <person name="Yan M."/>
            <person name="Daum C."/>
            <person name="Ng V."/>
            <person name="Clum A."/>
            <person name="Steindorff A."/>
            <person name="Ohm R.A."/>
            <person name="Martin F."/>
            <person name="Silar P."/>
            <person name="Natvig D.O."/>
            <person name="Lalanne C."/>
            <person name="Gautier V."/>
            <person name="Ament-Velasquez S.L."/>
            <person name="Kruys A."/>
            <person name="Hutchinson M.I."/>
            <person name="Powell A.J."/>
            <person name="Barry K."/>
            <person name="Miller A.N."/>
            <person name="Grigoriev I.V."/>
            <person name="Debuchy R."/>
            <person name="Gladieux P."/>
            <person name="Hiltunen Thoren M."/>
            <person name="Johannesson H."/>
        </authorList>
    </citation>
    <scope>NUCLEOTIDE SEQUENCE</scope>
    <source>
        <strain evidence="11">CBS 955.72</strain>
    </source>
</reference>
<keyword evidence="12" id="KW-1185">Reference proteome</keyword>
<dbReference type="InterPro" id="IPR002867">
    <property type="entry name" value="IBR_dom"/>
</dbReference>
<gene>
    <name evidence="11" type="ORF">B0T25DRAFT_591326</name>
</gene>
<dbReference type="InterPro" id="IPR044066">
    <property type="entry name" value="TRIAD_supradom"/>
</dbReference>
<dbReference type="GO" id="GO:0061630">
    <property type="term" value="F:ubiquitin protein ligase activity"/>
    <property type="evidence" value="ECO:0007669"/>
    <property type="project" value="UniProtKB-EC"/>
</dbReference>
<accession>A0AAJ0HJV9</accession>
<comment type="catalytic activity">
    <reaction evidence="1">
        <text>[E2 ubiquitin-conjugating enzyme]-S-ubiquitinyl-L-cysteine + [acceptor protein]-L-lysine = [E2 ubiquitin-conjugating enzyme]-L-cysteine + [acceptor protein]-N(6)-ubiquitinyl-L-lysine.</text>
        <dbReference type="EC" id="2.3.2.31"/>
    </reaction>
</comment>